<name>A0AAW1S3P2_9CHLO</name>
<evidence type="ECO:0000256" key="4">
    <source>
        <dbReference type="ARBA" id="ARBA00022553"/>
    </source>
</evidence>
<evidence type="ECO:0000256" key="3">
    <source>
        <dbReference type="ARBA" id="ARBA00022490"/>
    </source>
</evidence>
<dbReference type="Pfam" id="PF12068">
    <property type="entry name" value="PH_RBD"/>
    <property type="match status" value="1"/>
</dbReference>
<evidence type="ECO:0000313" key="8">
    <source>
        <dbReference type="Proteomes" id="UP001445335"/>
    </source>
</evidence>
<dbReference type="Gene3D" id="1.10.472.80">
    <property type="entry name" value="Ypt/Rab-GAP domain of gyp1p, domain 3"/>
    <property type="match status" value="1"/>
</dbReference>
<evidence type="ECO:0000313" key="7">
    <source>
        <dbReference type="EMBL" id="KAK9840803.1"/>
    </source>
</evidence>
<keyword evidence="2" id="KW-0343">GTPase activation</keyword>
<feature type="region of interest" description="Disordered" evidence="5">
    <location>
        <begin position="32"/>
        <end position="97"/>
    </location>
</feature>
<proteinExistence type="predicted"/>
<dbReference type="Proteomes" id="UP001445335">
    <property type="component" value="Unassembled WGS sequence"/>
</dbReference>
<keyword evidence="4" id="KW-0597">Phosphoprotein</keyword>
<comment type="caution">
    <text evidence="7">The sequence shown here is derived from an EMBL/GenBank/DDBJ whole genome shotgun (WGS) entry which is preliminary data.</text>
</comment>
<keyword evidence="3" id="KW-0963">Cytoplasm</keyword>
<feature type="domain" description="Rab-GAP TBC" evidence="6">
    <location>
        <begin position="412"/>
        <end position="622"/>
    </location>
</feature>
<dbReference type="InterPro" id="IPR000195">
    <property type="entry name" value="Rab-GAP-TBC_dom"/>
</dbReference>
<comment type="subcellular location">
    <subcellularLocation>
        <location evidence="1">Cytoplasm</location>
    </subcellularLocation>
</comment>
<dbReference type="AlphaFoldDB" id="A0AAW1S3P2"/>
<dbReference type="SMART" id="SM00164">
    <property type="entry name" value="TBC"/>
    <property type="match status" value="1"/>
</dbReference>
<sequence length="695" mass="75051">MKGAQRGPILRTQEGQEAACLCNDEESCEASDSSYSYVQPDAAASNSSHAAGAVPQAQARWPGVPPPRDIDVTDSDDEDGAGAACPSDDGFSDIGQPGDTEVVYVREAVAVWPTRSERIVGRLSLIRQHRVLFLSWLPYAPGALAPDGVFTPTPADTPPVSPARDRTAYAIHPLPLSEVRALRRHTPALGGQHVVLVLASGLTLPPLTFSSGGVKVFFAALKQHVLLARSAGEPDTYLVNDTADPLQRSLTSLELSDVLIGAPPPGASATFAPPAGLMWGGEGEAGSRGWQLADLLGDSVARVRSFARETTSSLLAASALLPPQETCGAGSAALRNGHAEAAELPTTTAPAGPGELGAFELVAPAAAPGGGDGPRGAPPPPPLSLEEWGSFLTSEGRVRGERALRQRVHESGVEPAARREVWKFLLGFYPMDSSATERAALLASKRAEYGRLKEQWRSISKAQAARFSKWRDRRSRVDRDVRRTDRAQPYFAGEGNRNVRTLRSVLLTYSLYNFDLSYCQGMSDLAAPLLFVMRDEAEAFWCFAALMDRLEANFHTDCTGMQAQLAGLAALVRLLDPQLTAFLARREATTFYFCYRWLLIHFKREFAFDEVLRLWEALWAAALTPHLHIYMAAAVLVTHRRAIMAADLDFDGLLRFCIERAGHMDLAHIMRTAAQLCRLAGRAGEDALAASGLPP</sequence>
<dbReference type="PANTHER" id="PTHR22957:SF502">
    <property type="entry name" value="SMALL G PROTEIN SIGNALING MODULATOR 2-RELATED"/>
    <property type="match status" value="1"/>
</dbReference>
<reference evidence="7 8" key="1">
    <citation type="journal article" date="2024" name="Nat. Commun.">
        <title>Phylogenomics reveals the evolutionary origins of lichenization in chlorophyte algae.</title>
        <authorList>
            <person name="Puginier C."/>
            <person name="Libourel C."/>
            <person name="Otte J."/>
            <person name="Skaloud P."/>
            <person name="Haon M."/>
            <person name="Grisel S."/>
            <person name="Petersen M."/>
            <person name="Berrin J.G."/>
            <person name="Delaux P.M."/>
            <person name="Dal Grande F."/>
            <person name="Keller J."/>
        </authorList>
    </citation>
    <scope>NUCLEOTIDE SEQUENCE [LARGE SCALE GENOMIC DNA]</scope>
    <source>
        <strain evidence="7 8">SAG 245.80</strain>
    </source>
</reference>
<protein>
    <recommendedName>
        <fullName evidence="6">Rab-GAP TBC domain-containing protein</fullName>
    </recommendedName>
</protein>
<dbReference type="PROSITE" id="PS50086">
    <property type="entry name" value="TBC_RABGAP"/>
    <property type="match status" value="1"/>
</dbReference>
<dbReference type="EMBL" id="JALJOU010000012">
    <property type="protein sequence ID" value="KAK9840803.1"/>
    <property type="molecule type" value="Genomic_DNA"/>
</dbReference>
<organism evidence="7 8">
    <name type="scientific">Elliptochloris bilobata</name>
    <dbReference type="NCBI Taxonomy" id="381761"/>
    <lineage>
        <taxon>Eukaryota</taxon>
        <taxon>Viridiplantae</taxon>
        <taxon>Chlorophyta</taxon>
        <taxon>core chlorophytes</taxon>
        <taxon>Trebouxiophyceae</taxon>
        <taxon>Trebouxiophyceae incertae sedis</taxon>
        <taxon>Elliptochloris clade</taxon>
        <taxon>Elliptochloris</taxon>
    </lineage>
</organism>
<dbReference type="Gene3D" id="2.30.29.230">
    <property type="match status" value="1"/>
</dbReference>
<dbReference type="SUPFAM" id="SSF47923">
    <property type="entry name" value="Ypt/Rab-GAP domain of gyp1p"/>
    <property type="match status" value="2"/>
</dbReference>
<feature type="region of interest" description="Disordered" evidence="5">
    <location>
        <begin position="364"/>
        <end position="385"/>
    </location>
</feature>
<dbReference type="Pfam" id="PF00566">
    <property type="entry name" value="RabGAP-TBC"/>
    <property type="match status" value="1"/>
</dbReference>
<accession>A0AAW1S3P2</accession>
<feature type="compositionally biased region" description="Low complexity" evidence="5">
    <location>
        <begin position="42"/>
        <end position="53"/>
    </location>
</feature>
<evidence type="ECO:0000256" key="5">
    <source>
        <dbReference type="SAM" id="MobiDB-lite"/>
    </source>
</evidence>
<keyword evidence="8" id="KW-1185">Reference proteome</keyword>
<dbReference type="InterPro" id="IPR035969">
    <property type="entry name" value="Rab-GAP_TBC_sf"/>
</dbReference>
<dbReference type="PANTHER" id="PTHR22957">
    <property type="entry name" value="TBC1 DOMAIN FAMILY MEMBER GTPASE-ACTIVATING PROTEIN"/>
    <property type="match status" value="1"/>
</dbReference>
<dbReference type="FunFam" id="1.10.8.270:FF:000005">
    <property type="entry name" value="TBC1 domain family member 15"/>
    <property type="match status" value="1"/>
</dbReference>
<gene>
    <name evidence="7" type="ORF">WJX81_005759</name>
</gene>
<dbReference type="InterPro" id="IPR021935">
    <property type="entry name" value="SGSM1/2_RBD"/>
</dbReference>
<dbReference type="GO" id="GO:0005096">
    <property type="term" value="F:GTPase activator activity"/>
    <property type="evidence" value="ECO:0007669"/>
    <property type="project" value="UniProtKB-KW"/>
</dbReference>
<dbReference type="GO" id="GO:0005737">
    <property type="term" value="C:cytoplasm"/>
    <property type="evidence" value="ECO:0007669"/>
    <property type="project" value="UniProtKB-SubCell"/>
</dbReference>
<evidence type="ECO:0000259" key="6">
    <source>
        <dbReference type="PROSITE" id="PS50086"/>
    </source>
</evidence>
<evidence type="ECO:0000256" key="2">
    <source>
        <dbReference type="ARBA" id="ARBA00022468"/>
    </source>
</evidence>
<evidence type="ECO:0000256" key="1">
    <source>
        <dbReference type="ARBA" id="ARBA00004496"/>
    </source>
</evidence>
<dbReference type="Gene3D" id="1.10.8.270">
    <property type="entry name" value="putative rabgap domain of human tbc1 domain family member 14 like domains"/>
    <property type="match status" value="1"/>
</dbReference>